<feature type="binding site" evidence="6">
    <location>
        <position position="137"/>
    </location>
    <ligand>
        <name>acetyl-CoA</name>
        <dbReference type="ChEBI" id="CHEBI:57288"/>
    </ligand>
</feature>
<dbReference type="InterPro" id="IPR041561">
    <property type="entry name" value="PglD_N"/>
</dbReference>
<dbReference type="PANTHER" id="PTHR43300">
    <property type="entry name" value="ACETYLTRANSFERASE"/>
    <property type="match status" value="1"/>
</dbReference>
<comment type="similarity">
    <text evidence="1">Belongs to the transferase hexapeptide repeat family.</text>
</comment>
<evidence type="ECO:0000313" key="8">
    <source>
        <dbReference type="EMBL" id="OBY64841.1"/>
    </source>
</evidence>
<dbReference type="InterPro" id="IPR050179">
    <property type="entry name" value="Trans_hexapeptide_repeat"/>
</dbReference>
<evidence type="ECO:0000256" key="5">
    <source>
        <dbReference type="PIRSR" id="PIRSR620019-1"/>
    </source>
</evidence>
<reference evidence="9" key="1">
    <citation type="submission" date="2016-02" db="EMBL/GenBank/DDBJ databases">
        <authorList>
            <person name="Shin S.-K."/>
            <person name="Yi H."/>
            <person name="Kim E."/>
        </authorList>
    </citation>
    <scope>NUCLEOTIDE SEQUENCE [LARGE SCALE GENOMIC DNA]</scope>
    <source>
        <strain evidence="9">LPB0003</strain>
    </source>
</reference>
<dbReference type="EMBL" id="LSFM01000021">
    <property type="protein sequence ID" value="OBY64841.1"/>
    <property type="molecule type" value="Genomic_DNA"/>
</dbReference>
<sequence>MSKLCLYGASGHGKVIKDIVLSTNKEVQCFFDDYCINKQFLGLSVFSSDEIKTFEKNEFIISIGDNSIRKIISKKLTVQFAKVIHKKAIVSKDVEIGKGTVVMAGAIINANVKIGKHCIINTNAVVEHDCFLEDFVHISPSATITGNVTINEGAHIGAAATIIPNIKIGKWATVGAGAVVLKDVPEFAIVVGNPARIIKYKEKENE</sequence>
<dbReference type="KEGG" id="pob:LPB03_07030"/>
<name>A0A1B8TYV6_9FLAO</name>
<dbReference type="Pfam" id="PF17836">
    <property type="entry name" value="PglD_N"/>
    <property type="match status" value="1"/>
</dbReference>
<dbReference type="PROSITE" id="PS00101">
    <property type="entry name" value="HEXAPEP_TRANSFERASES"/>
    <property type="match status" value="1"/>
</dbReference>
<dbReference type="Proteomes" id="UP000092584">
    <property type="component" value="Unassembled WGS sequence"/>
</dbReference>
<dbReference type="CDD" id="cd03360">
    <property type="entry name" value="LbH_AT_putative"/>
    <property type="match status" value="1"/>
</dbReference>
<proteinExistence type="inferred from homology"/>
<dbReference type="Pfam" id="PF00132">
    <property type="entry name" value="Hexapep"/>
    <property type="match status" value="2"/>
</dbReference>
<keyword evidence="2 8" id="KW-0808">Transferase</keyword>
<dbReference type="PANTHER" id="PTHR43300:SF7">
    <property type="entry name" value="UDP-N-ACETYLBACILLOSAMINE N-ACETYLTRANSFERASE"/>
    <property type="match status" value="1"/>
</dbReference>
<feature type="active site" description="Proton acceptor" evidence="5">
    <location>
        <position position="128"/>
    </location>
</feature>
<dbReference type="InterPro" id="IPR011004">
    <property type="entry name" value="Trimer_LpxA-like_sf"/>
</dbReference>
<dbReference type="SUPFAM" id="SSF51161">
    <property type="entry name" value="Trimeric LpxA-like enzymes"/>
    <property type="match status" value="1"/>
</dbReference>
<feature type="binding site" evidence="6">
    <location>
        <position position="64"/>
    </location>
    <ligand>
        <name>substrate</name>
    </ligand>
</feature>
<evidence type="ECO:0000256" key="6">
    <source>
        <dbReference type="PIRSR" id="PIRSR620019-2"/>
    </source>
</evidence>
<dbReference type="Gene3D" id="2.160.10.10">
    <property type="entry name" value="Hexapeptide repeat proteins"/>
    <property type="match status" value="1"/>
</dbReference>
<evidence type="ECO:0000256" key="4">
    <source>
        <dbReference type="ARBA" id="ARBA00023315"/>
    </source>
</evidence>
<dbReference type="STRING" id="1774273.LPB03_07030"/>
<evidence type="ECO:0000256" key="1">
    <source>
        <dbReference type="ARBA" id="ARBA00007274"/>
    </source>
</evidence>
<dbReference type="NCBIfam" id="TIGR03570">
    <property type="entry name" value="NeuD_NnaD"/>
    <property type="match status" value="1"/>
</dbReference>
<evidence type="ECO:0000256" key="3">
    <source>
        <dbReference type="ARBA" id="ARBA00022737"/>
    </source>
</evidence>
<dbReference type="RefSeq" id="WP_065318593.1">
    <property type="nucleotide sequence ID" value="NZ_CP017477.1"/>
</dbReference>
<keyword evidence="9" id="KW-1185">Reference proteome</keyword>
<evidence type="ECO:0000313" key="9">
    <source>
        <dbReference type="Proteomes" id="UP000092584"/>
    </source>
</evidence>
<dbReference type="OrthoDB" id="9794407at2"/>
<organism evidence="8 9">
    <name type="scientific">Polaribacter vadi</name>
    <dbReference type="NCBI Taxonomy" id="1774273"/>
    <lineage>
        <taxon>Bacteria</taxon>
        <taxon>Pseudomonadati</taxon>
        <taxon>Bacteroidota</taxon>
        <taxon>Flavobacteriia</taxon>
        <taxon>Flavobacteriales</taxon>
        <taxon>Flavobacteriaceae</taxon>
    </lineage>
</organism>
<evidence type="ECO:0000256" key="2">
    <source>
        <dbReference type="ARBA" id="ARBA00022679"/>
    </source>
</evidence>
<evidence type="ECO:0000259" key="7">
    <source>
        <dbReference type="Pfam" id="PF17836"/>
    </source>
</evidence>
<comment type="caution">
    <text evidence="8">The sequence shown here is derived from an EMBL/GenBank/DDBJ whole genome shotgun (WGS) entry which is preliminary data.</text>
</comment>
<accession>A0A1B8TYV6</accession>
<feature type="domain" description="PglD N-terminal" evidence="7">
    <location>
        <begin position="3"/>
        <end position="76"/>
    </location>
</feature>
<protein>
    <submittedName>
        <fullName evidence="8">Acetyltransferase</fullName>
    </submittedName>
</protein>
<keyword evidence="4" id="KW-0012">Acyltransferase</keyword>
<dbReference type="InterPro" id="IPR020019">
    <property type="entry name" value="AcTrfase_PglD-like"/>
</dbReference>
<feature type="site" description="Increases basicity of active site His" evidence="5">
    <location>
        <position position="129"/>
    </location>
</feature>
<dbReference type="GO" id="GO:0016746">
    <property type="term" value="F:acyltransferase activity"/>
    <property type="evidence" value="ECO:0007669"/>
    <property type="project" value="UniProtKB-KW"/>
</dbReference>
<dbReference type="InterPro" id="IPR001451">
    <property type="entry name" value="Hexapep"/>
</dbReference>
<feature type="binding site" evidence="6">
    <location>
        <begin position="10"/>
        <end position="12"/>
    </location>
    <ligand>
        <name>substrate</name>
    </ligand>
</feature>
<dbReference type="Gene3D" id="3.40.50.20">
    <property type="match status" value="1"/>
</dbReference>
<dbReference type="AlphaFoldDB" id="A0A1B8TYV6"/>
<gene>
    <name evidence="8" type="ORF">LPB3_05460</name>
</gene>
<dbReference type="InterPro" id="IPR018357">
    <property type="entry name" value="Hexapep_transf_CS"/>
</dbReference>
<keyword evidence="3" id="KW-0677">Repeat</keyword>